<evidence type="ECO:0000313" key="7">
    <source>
        <dbReference type="EMBL" id="AYV83637.1"/>
    </source>
</evidence>
<dbReference type="GO" id="GO:0008270">
    <property type="term" value="F:zinc ion binding"/>
    <property type="evidence" value="ECO:0007669"/>
    <property type="project" value="UniProtKB-KW"/>
</dbReference>
<dbReference type="Gene3D" id="3.40.1350.140">
    <property type="entry name" value="MepB-like"/>
    <property type="match status" value="1"/>
</dbReference>
<feature type="domain" description="C2H2-type" evidence="6">
    <location>
        <begin position="43"/>
        <end position="67"/>
    </location>
</feature>
<evidence type="ECO:0000256" key="1">
    <source>
        <dbReference type="ARBA" id="ARBA00022723"/>
    </source>
</evidence>
<feature type="domain" description="C2H2-type" evidence="6">
    <location>
        <begin position="6"/>
        <end position="26"/>
    </location>
</feature>
<dbReference type="GO" id="GO:0003677">
    <property type="term" value="F:DNA binding"/>
    <property type="evidence" value="ECO:0007669"/>
    <property type="project" value="UniProtKB-KW"/>
</dbReference>
<evidence type="ECO:0000259" key="6">
    <source>
        <dbReference type="SMART" id="SM00355"/>
    </source>
</evidence>
<organism evidence="7">
    <name type="scientific">Hyperionvirus sp</name>
    <dbReference type="NCBI Taxonomy" id="2487770"/>
    <lineage>
        <taxon>Viruses</taxon>
        <taxon>Varidnaviria</taxon>
        <taxon>Bamfordvirae</taxon>
        <taxon>Nucleocytoviricota</taxon>
        <taxon>Megaviricetes</taxon>
        <taxon>Imitervirales</taxon>
        <taxon>Mimiviridae</taxon>
        <taxon>Klosneuvirinae</taxon>
    </lineage>
</organism>
<proteinExistence type="predicted"/>
<gene>
    <name evidence="7" type="ORF">Hyperionvirus9_54</name>
</gene>
<dbReference type="InterPro" id="IPR013087">
    <property type="entry name" value="Znf_C2H2_type"/>
</dbReference>
<dbReference type="PANTHER" id="PTHR24392:SF31">
    <property type="entry name" value="C2H2-TYPE DOMAIN-CONTAINING PROTEIN"/>
    <property type="match status" value="1"/>
</dbReference>
<keyword evidence="3" id="KW-0863">Zinc-finger</keyword>
<keyword evidence="4" id="KW-0862">Zinc</keyword>
<protein>
    <recommendedName>
        <fullName evidence="6">C2H2-type domain-containing protein</fullName>
    </recommendedName>
</protein>
<name>A0A3G5A8P9_9VIRU</name>
<accession>A0A3G5A8P9</accession>
<dbReference type="EMBL" id="MK072391">
    <property type="protein sequence ID" value="AYV83637.1"/>
    <property type="molecule type" value="Genomic_DNA"/>
</dbReference>
<sequence>MGKDKFICDPCEYSTTSKCNFDTHLKSAKDQEKIGIDHILYEYKCEPCDYYTNQKTSYTIHLKGKLHMIKCNITDLQYQFICNQCDYKTNINNQYKLHLQSDIHLSKDIVRNLDIETEDIIYPCDKCIFKTPSKQHFEDHLRIRHSVSNLIETPKLEENIKTKNDLGYNKEVFILNILKANDELTNLELIGYSGNKFDIIFKCKGDKFLRGIQIKTICVQPDTSNGWIVNNKKKYEDDTIIVGVNNYFNVFCIYKSIDYKKMGMVSFSVGKKYIQREDLHIFTNLKNFTVKLYEMIKISTVIQNDDLTLYNSDNHNKEFKMMENLKSICTKKELLFKINDGPVSSVDCHINGHRIQCKSSSIKTGNFYAFTIRKSGRSKNSKAKSIPYESTDFDYLICQFIPFPKFFFIIPISVLIEKGYVTNNDNKGKGAISLPEIDRIKHHWALNYLNNFDSLRNVKNLELNE</sequence>
<dbReference type="InterPro" id="IPR038231">
    <property type="entry name" value="MepB-like_sf"/>
</dbReference>
<dbReference type="SMART" id="SM00355">
    <property type="entry name" value="ZnF_C2H2"/>
    <property type="match status" value="4"/>
</dbReference>
<evidence type="ECO:0000256" key="5">
    <source>
        <dbReference type="ARBA" id="ARBA00023125"/>
    </source>
</evidence>
<keyword evidence="1" id="KW-0479">Metal-binding</keyword>
<feature type="domain" description="C2H2-type" evidence="6">
    <location>
        <begin position="122"/>
        <end position="145"/>
    </location>
</feature>
<keyword evidence="2" id="KW-0677">Repeat</keyword>
<dbReference type="PANTHER" id="PTHR24392">
    <property type="entry name" value="ZINC FINGER PROTEIN"/>
    <property type="match status" value="1"/>
</dbReference>
<feature type="domain" description="C2H2-type" evidence="6">
    <location>
        <begin position="80"/>
        <end position="104"/>
    </location>
</feature>
<evidence type="ECO:0000256" key="3">
    <source>
        <dbReference type="ARBA" id="ARBA00022771"/>
    </source>
</evidence>
<dbReference type="Gene3D" id="3.30.160.60">
    <property type="entry name" value="Classic Zinc Finger"/>
    <property type="match status" value="2"/>
</dbReference>
<evidence type="ECO:0000256" key="2">
    <source>
        <dbReference type="ARBA" id="ARBA00022737"/>
    </source>
</evidence>
<reference evidence="7" key="1">
    <citation type="submission" date="2018-10" db="EMBL/GenBank/DDBJ databases">
        <title>Hidden diversity of soil giant viruses.</title>
        <authorList>
            <person name="Schulz F."/>
            <person name="Alteio L."/>
            <person name="Goudeau D."/>
            <person name="Ryan E.M."/>
            <person name="Malmstrom R.R."/>
            <person name="Blanchard J."/>
            <person name="Woyke T."/>
        </authorList>
    </citation>
    <scope>NUCLEOTIDE SEQUENCE</scope>
    <source>
        <strain evidence="7">HYV1</strain>
    </source>
</reference>
<dbReference type="Pfam" id="PF12874">
    <property type="entry name" value="zf-met"/>
    <property type="match status" value="2"/>
</dbReference>
<evidence type="ECO:0000256" key="4">
    <source>
        <dbReference type="ARBA" id="ARBA00022833"/>
    </source>
</evidence>
<keyword evidence="5" id="KW-0238">DNA-binding</keyword>